<keyword evidence="2" id="KW-0547">Nucleotide-binding</keyword>
<dbReference type="CDD" id="cd01876">
    <property type="entry name" value="YihA_EngB"/>
    <property type="match status" value="1"/>
</dbReference>
<proteinExistence type="predicted"/>
<dbReference type="STRING" id="931890.G8JWT9"/>
<evidence type="ECO:0000256" key="2">
    <source>
        <dbReference type="ARBA" id="ARBA00022741"/>
    </source>
</evidence>
<keyword evidence="3" id="KW-0460">Magnesium</keyword>
<dbReference type="AlphaFoldDB" id="G8JWT9"/>
<evidence type="ECO:0000256" key="4">
    <source>
        <dbReference type="ARBA" id="ARBA00023134"/>
    </source>
</evidence>
<dbReference type="SUPFAM" id="SSF52540">
    <property type="entry name" value="P-loop containing nucleoside triphosphate hydrolases"/>
    <property type="match status" value="1"/>
</dbReference>
<dbReference type="Gene3D" id="3.40.50.300">
    <property type="entry name" value="P-loop containing nucleotide triphosphate hydrolases"/>
    <property type="match status" value="1"/>
</dbReference>
<dbReference type="KEGG" id="erc:Ecym_8017"/>
<reference evidence="7" key="1">
    <citation type="journal article" date="2012" name="G3 (Bethesda)">
        <title>Pichia sorbitophila, an interspecies yeast hybrid reveals early steps of genome resolution following polyploidization.</title>
        <authorList>
            <person name="Leh Louis V."/>
            <person name="Despons L."/>
            <person name="Friedrich A."/>
            <person name="Martin T."/>
            <person name="Durrens P."/>
            <person name="Casaregola S."/>
            <person name="Neuveglise C."/>
            <person name="Fairhead C."/>
            <person name="Marck C."/>
            <person name="Cruz J.A."/>
            <person name="Straub M.L."/>
            <person name="Kugler V."/>
            <person name="Sacerdot C."/>
            <person name="Uzunov Z."/>
            <person name="Thierry A."/>
            <person name="Weiss S."/>
            <person name="Bleykasten C."/>
            <person name="De Montigny J."/>
            <person name="Jacques N."/>
            <person name="Jung P."/>
            <person name="Lemaire M."/>
            <person name="Mallet S."/>
            <person name="Morel G."/>
            <person name="Richard G.F."/>
            <person name="Sarkar A."/>
            <person name="Savel G."/>
            <person name="Schacherer J."/>
            <person name="Seret M.L."/>
            <person name="Talla E."/>
            <person name="Samson G."/>
            <person name="Jubin C."/>
            <person name="Poulain J."/>
            <person name="Vacherie B."/>
            <person name="Barbe V."/>
            <person name="Pelletier E."/>
            <person name="Sherman D.J."/>
            <person name="Westhof E."/>
            <person name="Weissenbach J."/>
            <person name="Baret P.V."/>
            <person name="Wincker P."/>
            <person name="Gaillardin C."/>
            <person name="Dujon B."/>
            <person name="Souciet J.L."/>
        </authorList>
    </citation>
    <scope>NUCLEOTIDE SEQUENCE [LARGE SCALE GENOMIC DNA]</scope>
    <source>
        <strain evidence="7">CBS 270.75 / DBVPG 7215 / KCTC 17166 / NRRL Y-17582</strain>
    </source>
</reference>
<dbReference type="RefSeq" id="XP_003648130.1">
    <property type="nucleotide sequence ID" value="XM_003648082.1"/>
</dbReference>
<feature type="domain" description="EngB-type G" evidence="5">
    <location>
        <begin position="171"/>
        <end position="351"/>
    </location>
</feature>
<evidence type="ECO:0000256" key="3">
    <source>
        <dbReference type="ARBA" id="ARBA00022842"/>
    </source>
</evidence>
<dbReference type="Pfam" id="PF01926">
    <property type="entry name" value="MMR_HSR1"/>
    <property type="match status" value="1"/>
</dbReference>
<dbReference type="GO" id="GO:0046872">
    <property type="term" value="F:metal ion binding"/>
    <property type="evidence" value="ECO:0007669"/>
    <property type="project" value="UniProtKB-KW"/>
</dbReference>
<dbReference type="FunCoup" id="G8JWT9">
    <property type="interactions" value="252"/>
</dbReference>
<dbReference type="GO" id="GO:0005525">
    <property type="term" value="F:GTP binding"/>
    <property type="evidence" value="ECO:0007669"/>
    <property type="project" value="UniProtKB-KW"/>
</dbReference>
<keyword evidence="7" id="KW-1185">Reference proteome</keyword>
<dbReference type="eggNOG" id="KOG2486">
    <property type="taxonomic scope" value="Eukaryota"/>
</dbReference>
<evidence type="ECO:0000313" key="7">
    <source>
        <dbReference type="Proteomes" id="UP000006790"/>
    </source>
</evidence>
<sequence length="363" mass="41043">MCATKTQLLTSKVLRSSPSNLKDIILRTEVKHRPPLEPEIHTKCIKQISSISKKTPKLTLSADLFEQYNKEFARVSPNELSKVNSFFNSSMVKFEWACSSFLAIPGENLKRDIKLRQKEEEKLIADTANFIDSIKVPGSSPVFCDDDHLPKKPRKRYPGKTDGIPFELLNGLPEVAFLGRCNSGKSTLLNNLTTGFQRVKLNAYARASRRPGFTKTINCFNVGNKLRLIDTPGYGVKGTKEQGTLTMDYLRERKELRRTFVLISADLGFTPLDTMIIDFLVTHGIPFELVFTKMDKVKNVKRIHSIIQNSGILNLPVLPQITFLNSTTNKQFQKRYGVDQLRYLIFQACNLKPGTLPSKSAKL</sequence>
<dbReference type="GO" id="GO:0070124">
    <property type="term" value="P:mitochondrial translational initiation"/>
    <property type="evidence" value="ECO:0007669"/>
    <property type="project" value="EnsemblFungi"/>
</dbReference>
<evidence type="ECO:0000313" key="6">
    <source>
        <dbReference type="EMBL" id="AET41313.1"/>
    </source>
</evidence>
<dbReference type="PANTHER" id="PTHR46498">
    <property type="entry name" value="GTP-BINDING PROTEIN 8"/>
    <property type="match status" value="1"/>
</dbReference>
<dbReference type="InterPro" id="IPR052279">
    <property type="entry name" value="EngB_GTPase"/>
</dbReference>
<dbReference type="InterPro" id="IPR006073">
    <property type="entry name" value="GTP-bd"/>
</dbReference>
<accession>G8JWT9</accession>
<dbReference type="GeneID" id="11471462"/>
<evidence type="ECO:0000259" key="5">
    <source>
        <dbReference type="PROSITE" id="PS51706"/>
    </source>
</evidence>
<dbReference type="InParanoid" id="G8JWT9"/>
<name>G8JWT9_ERECY</name>
<dbReference type="InterPro" id="IPR027417">
    <property type="entry name" value="P-loop_NTPase"/>
</dbReference>
<keyword evidence="1" id="KW-0479">Metal-binding</keyword>
<dbReference type="GO" id="GO:0070125">
    <property type="term" value="P:mitochondrial translational elongation"/>
    <property type="evidence" value="ECO:0007669"/>
    <property type="project" value="EnsemblFungi"/>
</dbReference>
<dbReference type="Proteomes" id="UP000006790">
    <property type="component" value="Chromosome 8"/>
</dbReference>
<dbReference type="EMBL" id="CP002504">
    <property type="protein sequence ID" value="AET41313.1"/>
    <property type="molecule type" value="Genomic_DNA"/>
</dbReference>
<keyword evidence="4" id="KW-0342">GTP-binding</keyword>
<gene>
    <name evidence="6" type="ordered locus">Ecym_8017</name>
</gene>
<organism evidence="6 7">
    <name type="scientific">Eremothecium cymbalariae (strain CBS 270.75 / DBVPG 7215 / KCTC 17166 / NRRL Y-17582)</name>
    <name type="common">Yeast</name>
    <dbReference type="NCBI Taxonomy" id="931890"/>
    <lineage>
        <taxon>Eukaryota</taxon>
        <taxon>Fungi</taxon>
        <taxon>Dikarya</taxon>
        <taxon>Ascomycota</taxon>
        <taxon>Saccharomycotina</taxon>
        <taxon>Saccharomycetes</taxon>
        <taxon>Saccharomycetales</taxon>
        <taxon>Saccharomycetaceae</taxon>
        <taxon>Eremothecium</taxon>
    </lineage>
</organism>
<dbReference type="PROSITE" id="PS51706">
    <property type="entry name" value="G_ENGB"/>
    <property type="match status" value="1"/>
</dbReference>
<protein>
    <recommendedName>
        <fullName evidence="5">EngB-type G domain-containing protein</fullName>
    </recommendedName>
</protein>
<dbReference type="OrthoDB" id="391988at2759"/>
<dbReference type="InterPro" id="IPR030393">
    <property type="entry name" value="G_ENGB_dom"/>
</dbReference>
<evidence type="ECO:0000256" key="1">
    <source>
        <dbReference type="ARBA" id="ARBA00022723"/>
    </source>
</evidence>
<dbReference type="OMA" id="FTKTINC"/>
<dbReference type="GO" id="GO:0099617">
    <property type="term" value="C:matrix side of mitochondrial inner membrane"/>
    <property type="evidence" value="ECO:0007669"/>
    <property type="project" value="EnsemblFungi"/>
</dbReference>
<dbReference type="HOGENOM" id="CLU_062874_0_0_1"/>
<dbReference type="PANTHER" id="PTHR46498:SF1">
    <property type="entry name" value="GTP-BINDING PROTEIN 8"/>
    <property type="match status" value="1"/>
</dbReference>